<dbReference type="PANTHER" id="PTHR11042:SF160">
    <property type="entry name" value="EUKARYOTIC TRANSLATION INITIATION FACTOR 2-ALPHA KINASE 1"/>
    <property type="match status" value="1"/>
</dbReference>
<name>A0AAU9KBS4_9CILI</name>
<evidence type="ECO:0000256" key="5">
    <source>
        <dbReference type="ARBA" id="ARBA00022777"/>
    </source>
</evidence>
<reference evidence="12" key="1">
    <citation type="submission" date="2021-09" db="EMBL/GenBank/DDBJ databases">
        <authorList>
            <consortium name="AG Swart"/>
            <person name="Singh M."/>
            <person name="Singh A."/>
            <person name="Seah K."/>
            <person name="Emmerich C."/>
        </authorList>
    </citation>
    <scope>NUCLEOTIDE SEQUENCE</scope>
    <source>
        <strain evidence="12">ATCC30299</strain>
    </source>
</reference>
<evidence type="ECO:0000256" key="3">
    <source>
        <dbReference type="ARBA" id="ARBA00022679"/>
    </source>
</evidence>
<dbReference type="PROSITE" id="PS50011">
    <property type="entry name" value="PROTEIN_KINASE_DOM"/>
    <property type="match status" value="1"/>
</dbReference>
<dbReference type="GO" id="GO:0005524">
    <property type="term" value="F:ATP binding"/>
    <property type="evidence" value="ECO:0007669"/>
    <property type="project" value="UniProtKB-KW"/>
</dbReference>
<dbReference type="PANTHER" id="PTHR11042">
    <property type="entry name" value="EUKARYOTIC TRANSLATION INITIATION FACTOR 2-ALPHA KINASE EIF2-ALPHA KINASE -RELATED"/>
    <property type="match status" value="1"/>
</dbReference>
<keyword evidence="4" id="KW-0547">Nucleotide-binding</keyword>
<comment type="caution">
    <text evidence="12">The sequence shown here is derived from an EMBL/GenBank/DDBJ whole genome shotgun (WGS) entry which is preliminary data.</text>
</comment>
<dbReference type="InterPro" id="IPR050339">
    <property type="entry name" value="CC_SR_Kinase"/>
</dbReference>
<keyword evidence="13" id="KW-1185">Reference proteome</keyword>
<evidence type="ECO:0000256" key="9">
    <source>
        <dbReference type="ARBA" id="ARBA00048659"/>
    </source>
</evidence>
<keyword evidence="6" id="KW-0067">ATP-binding</keyword>
<dbReference type="Proteomes" id="UP001162131">
    <property type="component" value="Unassembled WGS sequence"/>
</dbReference>
<evidence type="ECO:0000313" key="12">
    <source>
        <dbReference type="EMBL" id="CAG9334720.1"/>
    </source>
</evidence>
<evidence type="ECO:0000256" key="8">
    <source>
        <dbReference type="ARBA" id="ARBA00037982"/>
    </source>
</evidence>
<evidence type="ECO:0000256" key="10">
    <source>
        <dbReference type="ARBA" id="ARBA00048977"/>
    </source>
</evidence>
<dbReference type="InterPro" id="IPR011009">
    <property type="entry name" value="Kinase-like_dom_sf"/>
</dbReference>
<dbReference type="EMBL" id="CAJZBQ010000059">
    <property type="protein sequence ID" value="CAG9334720.1"/>
    <property type="molecule type" value="Genomic_DNA"/>
</dbReference>
<evidence type="ECO:0000256" key="7">
    <source>
        <dbReference type="ARBA" id="ARBA00023193"/>
    </source>
</evidence>
<keyword evidence="5" id="KW-0418">Kinase</keyword>
<comment type="catalytic activity">
    <reaction evidence="10">
        <text>L-seryl-[protein] + ATP = O-phospho-L-seryl-[protein] + ADP + H(+)</text>
        <dbReference type="Rhea" id="RHEA:17989"/>
        <dbReference type="Rhea" id="RHEA-COMP:9863"/>
        <dbReference type="Rhea" id="RHEA-COMP:11604"/>
        <dbReference type="ChEBI" id="CHEBI:15378"/>
        <dbReference type="ChEBI" id="CHEBI:29999"/>
        <dbReference type="ChEBI" id="CHEBI:30616"/>
        <dbReference type="ChEBI" id="CHEBI:83421"/>
        <dbReference type="ChEBI" id="CHEBI:456216"/>
        <dbReference type="EC" id="2.7.11.1"/>
    </reaction>
    <physiologicalReaction direction="left-to-right" evidence="10">
        <dbReference type="Rhea" id="RHEA:17990"/>
    </physiologicalReaction>
</comment>
<keyword evidence="7" id="KW-0652">Protein synthesis inhibitor</keyword>
<dbReference type="GO" id="GO:0005737">
    <property type="term" value="C:cytoplasm"/>
    <property type="evidence" value="ECO:0007669"/>
    <property type="project" value="TreeGrafter"/>
</dbReference>
<dbReference type="AlphaFoldDB" id="A0AAU9KBS4"/>
<keyword evidence="2" id="KW-0723">Serine/threonine-protein kinase</keyword>
<protein>
    <recommendedName>
        <fullName evidence="1">non-specific serine/threonine protein kinase</fullName>
        <ecNumber evidence="1">2.7.11.1</ecNumber>
    </recommendedName>
</protein>
<dbReference type="SUPFAM" id="SSF56112">
    <property type="entry name" value="Protein kinase-like (PK-like)"/>
    <property type="match status" value="1"/>
</dbReference>
<evidence type="ECO:0000256" key="1">
    <source>
        <dbReference type="ARBA" id="ARBA00012513"/>
    </source>
</evidence>
<dbReference type="SMART" id="SM00220">
    <property type="entry name" value="S_TKc"/>
    <property type="match status" value="1"/>
</dbReference>
<dbReference type="InterPro" id="IPR000719">
    <property type="entry name" value="Prot_kinase_dom"/>
</dbReference>
<gene>
    <name evidence="12" type="ORF">BSTOLATCC_MIC62262</name>
</gene>
<evidence type="ECO:0000256" key="6">
    <source>
        <dbReference type="ARBA" id="ARBA00022840"/>
    </source>
</evidence>
<accession>A0AAU9KBS4</accession>
<dbReference type="InterPro" id="IPR008271">
    <property type="entry name" value="Ser/Thr_kinase_AS"/>
</dbReference>
<dbReference type="GO" id="GO:0005634">
    <property type="term" value="C:nucleus"/>
    <property type="evidence" value="ECO:0007669"/>
    <property type="project" value="TreeGrafter"/>
</dbReference>
<dbReference type="GO" id="GO:0017148">
    <property type="term" value="P:negative regulation of translation"/>
    <property type="evidence" value="ECO:0007669"/>
    <property type="project" value="UniProtKB-KW"/>
</dbReference>
<evidence type="ECO:0000313" key="13">
    <source>
        <dbReference type="Proteomes" id="UP001162131"/>
    </source>
</evidence>
<keyword evidence="3" id="KW-0808">Transferase</keyword>
<dbReference type="Gene3D" id="1.10.510.10">
    <property type="entry name" value="Transferase(Phosphotransferase) domain 1"/>
    <property type="match status" value="1"/>
</dbReference>
<feature type="domain" description="Protein kinase" evidence="11">
    <location>
        <begin position="12"/>
        <end position="280"/>
    </location>
</feature>
<evidence type="ECO:0000259" key="11">
    <source>
        <dbReference type="PROSITE" id="PS50011"/>
    </source>
</evidence>
<evidence type="ECO:0000256" key="4">
    <source>
        <dbReference type="ARBA" id="ARBA00022741"/>
    </source>
</evidence>
<comment type="catalytic activity">
    <reaction evidence="9">
        <text>L-threonyl-[protein] + ATP = O-phospho-L-threonyl-[protein] + ADP + H(+)</text>
        <dbReference type="Rhea" id="RHEA:46608"/>
        <dbReference type="Rhea" id="RHEA-COMP:11060"/>
        <dbReference type="Rhea" id="RHEA-COMP:11605"/>
        <dbReference type="ChEBI" id="CHEBI:15378"/>
        <dbReference type="ChEBI" id="CHEBI:30013"/>
        <dbReference type="ChEBI" id="CHEBI:30616"/>
        <dbReference type="ChEBI" id="CHEBI:61977"/>
        <dbReference type="ChEBI" id="CHEBI:456216"/>
        <dbReference type="EC" id="2.7.11.1"/>
    </reaction>
    <physiologicalReaction direction="left-to-right" evidence="9">
        <dbReference type="Rhea" id="RHEA:46609"/>
    </physiologicalReaction>
</comment>
<proteinExistence type="inferred from homology"/>
<evidence type="ECO:0000256" key="2">
    <source>
        <dbReference type="ARBA" id="ARBA00022527"/>
    </source>
</evidence>
<organism evidence="12 13">
    <name type="scientific">Blepharisma stoltei</name>
    <dbReference type="NCBI Taxonomy" id="1481888"/>
    <lineage>
        <taxon>Eukaryota</taxon>
        <taxon>Sar</taxon>
        <taxon>Alveolata</taxon>
        <taxon>Ciliophora</taxon>
        <taxon>Postciliodesmatophora</taxon>
        <taxon>Heterotrichea</taxon>
        <taxon>Heterotrichida</taxon>
        <taxon>Blepharismidae</taxon>
        <taxon>Blepharisma</taxon>
    </lineage>
</organism>
<dbReference type="Pfam" id="PF00069">
    <property type="entry name" value="Pkinase"/>
    <property type="match status" value="1"/>
</dbReference>
<dbReference type="GO" id="GO:0004694">
    <property type="term" value="F:eukaryotic translation initiation factor 2alpha kinase activity"/>
    <property type="evidence" value="ECO:0007669"/>
    <property type="project" value="TreeGrafter"/>
</dbReference>
<dbReference type="PROSITE" id="PS00108">
    <property type="entry name" value="PROTEIN_KINASE_ST"/>
    <property type="match status" value="1"/>
</dbReference>
<comment type="similarity">
    <text evidence="8">Belongs to the protein kinase superfamily. Ser/Thr protein kinase family. GCN2 subfamily.</text>
</comment>
<sequence length="449" mass="51901">MVDQKDAYFSSFTMIKDISRKSTKTIIWIVQFKHYQENLGFPRTAVMKRYNEASNRRIEKEALILEYVGRLHNNIVKIYHHMIIGGKFTIFMETCSKDSIAYMILQNNGREVWNKSQLIKNFITVSEVLAYLHLINIVHRDIKPDNIFVCEDDEWKIGDFGGAKKLIKCNEPNTVAGTELYMSPFLIEKYNLKIPKSDDIDPKKEDVYSLGKTFYEIASMSLYEKFPQNETQSKKQVRRGMLGHSKELISIVLSMLAHNPIKRPSMKEVWERLRELQEAFAKLEYSEIQDAMPVEEEKSSAREANMIINVNSILQSTIEGRRPAMRISDYYASSSSAHETETVHDFSGNFTLEEFNDYFSNGMDVEENSGQAERLNGETLVLNGLENLGISQSYLHNGKVRCSCGLEVEWEEFESYFTTCLSFEQNATDICCNHCGNRYPQELIQKITQ</sequence>
<dbReference type="EC" id="2.7.11.1" evidence="1"/>